<proteinExistence type="predicted"/>
<evidence type="ECO:0000256" key="8">
    <source>
        <dbReference type="ARBA" id="ARBA00023114"/>
    </source>
</evidence>
<dbReference type="Proteomes" id="UP000193224">
    <property type="component" value="Unassembled WGS sequence"/>
</dbReference>
<dbReference type="Gene3D" id="2.40.160.10">
    <property type="entry name" value="Porin"/>
    <property type="match status" value="1"/>
</dbReference>
<feature type="domain" description="Porin" evidence="12">
    <location>
        <begin position="11"/>
        <end position="356"/>
    </location>
</feature>
<protein>
    <recommendedName>
        <fullName evidence="12">Porin domain-containing protein</fullName>
    </recommendedName>
</protein>
<evidence type="ECO:0000256" key="7">
    <source>
        <dbReference type="ARBA" id="ARBA00023065"/>
    </source>
</evidence>
<evidence type="ECO:0000256" key="9">
    <source>
        <dbReference type="ARBA" id="ARBA00023136"/>
    </source>
</evidence>
<evidence type="ECO:0000256" key="11">
    <source>
        <dbReference type="SAM" id="SignalP"/>
    </source>
</evidence>
<keyword evidence="8" id="KW-0626">Porin</keyword>
<dbReference type="EMBL" id="FWXB01000001">
    <property type="protein sequence ID" value="SMC10607.1"/>
    <property type="molecule type" value="Genomic_DNA"/>
</dbReference>
<keyword evidence="9" id="KW-0472">Membrane</keyword>
<organism evidence="13 14">
    <name type="scientific">Roseovarius aestuarii</name>
    <dbReference type="NCBI Taxonomy" id="475083"/>
    <lineage>
        <taxon>Bacteria</taxon>
        <taxon>Pseudomonadati</taxon>
        <taxon>Pseudomonadota</taxon>
        <taxon>Alphaproteobacteria</taxon>
        <taxon>Rhodobacterales</taxon>
        <taxon>Roseobacteraceae</taxon>
        <taxon>Roseovarius</taxon>
    </lineage>
</organism>
<keyword evidence="14" id="KW-1185">Reference proteome</keyword>
<dbReference type="InterPro" id="IPR033900">
    <property type="entry name" value="Gram_neg_porin_domain"/>
</dbReference>
<dbReference type="InterPro" id="IPR050298">
    <property type="entry name" value="Gram-neg_bact_OMP"/>
</dbReference>
<keyword evidence="3" id="KW-0813">Transport</keyword>
<dbReference type="GO" id="GO:0015288">
    <property type="term" value="F:porin activity"/>
    <property type="evidence" value="ECO:0007669"/>
    <property type="project" value="UniProtKB-KW"/>
</dbReference>
<evidence type="ECO:0000256" key="1">
    <source>
        <dbReference type="ARBA" id="ARBA00004571"/>
    </source>
</evidence>
<dbReference type="GO" id="GO:0046930">
    <property type="term" value="C:pore complex"/>
    <property type="evidence" value="ECO:0007669"/>
    <property type="project" value="UniProtKB-KW"/>
</dbReference>
<dbReference type="SUPFAM" id="SSF56935">
    <property type="entry name" value="Porins"/>
    <property type="match status" value="1"/>
</dbReference>
<evidence type="ECO:0000256" key="5">
    <source>
        <dbReference type="ARBA" id="ARBA00022692"/>
    </source>
</evidence>
<evidence type="ECO:0000256" key="10">
    <source>
        <dbReference type="ARBA" id="ARBA00023237"/>
    </source>
</evidence>
<comment type="subcellular location">
    <subcellularLocation>
        <location evidence="1">Cell outer membrane</location>
        <topology evidence="1">Multi-pass membrane protein</topology>
    </subcellularLocation>
</comment>
<evidence type="ECO:0000256" key="6">
    <source>
        <dbReference type="ARBA" id="ARBA00022729"/>
    </source>
</evidence>
<evidence type="ECO:0000259" key="12">
    <source>
        <dbReference type="Pfam" id="PF13609"/>
    </source>
</evidence>
<dbReference type="OrthoDB" id="6758483at2"/>
<dbReference type="InterPro" id="IPR023614">
    <property type="entry name" value="Porin_dom_sf"/>
</dbReference>
<feature type="signal peptide" evidence="11">
    <location>
        <begin position="1"/>
        <end position="23"/>
    </location>
</feature>
<keyword evidence="10" id="KW-0998">Cell outer membrane</keyword>
<dbReference type="GO" id="GO:0009279">
    <property type="term" value="C:cell outer membrane"/>
    <property type="evidence" value="ECO:0007669"/>
    <property type="project" value="UniProtKB-SubCell"/>
</dbReference>
<feature type="chain" id="PRO_5012214216" description="Porin domain-containing protein" evidence="11">
    <location>
        <begin position="24"/>
        <end position="376"/>
    </location>
</feature>
<dbReference type="Pfam" id="PF13609">
    <property type="entry name" value="Porin_4"/>
    <property type="match status" value="1"/>
</dbReference>
<keyword evidence="7" id="KW-0406">Ion transport</keyword>
<keyword evidence="4" id="KW-1134">Transmembrane beta strand</keyword>
<sequence>MKKQLLSTSAIALGVAAAAPASAQSWDLDWGGFINSHVAIVDHSAGAATAGSDFDGLKQFSTGEIIFSPSITLDNGLTFGANVQFEAQNNVGGAANNVDESYIEIKSDTFGRVVLGAENSAGYLLSTGASAVSSLFINSPSISAFLPLSGVVPFNFRQAGISSFTEVAGNNDVNRISYFTPNFNGLVVGFSYAPNNNGNASQGFAPGQIANNTTATLEDIWDIGVNYSGNLGAASVTASARYGEGSGVAAGAPDADVWAVGLNVGIGDFGFGASYAENDNGNGAFGVDQDGWSLGVTYDAPGPWSFGFETYQGNYDNSGTLGADEEYEAYAIAASRDLGPGVDWDIYLVYAEASDNGNAANDDDGTVFGTAINLSF</sequence>
<evidence type="ECO:0000256" key="2">
    <source>
        <dbReference type="ARBA" id="ARBA00011233"/>
    </source>
</evidence>
<gene>
    <name evidence="13" type="ORF">ROA7745_00414</name>
</gene>
<dbReference type="AlphaFoldDB" id="A0A1X7BLV3"/>
<reference evidence="13 14" key="1">
    <citation type="submission" date="2017-03" db="EMBL/GenBank/DDBJ databases">
        <authorList>
            <person name="Afonso C.L."/>
            <person name="Miller P.J."/>
            <person name="Scott M.A."/>
            <person name="Spackman E."/>
            <person name="Goraichik I."/>
            <person name="Dimitrov K.M."/>
            <person name="Suarez D.L."/>
            <person name="Swayne D.E."/>
        </authorList>
    </citation>
    <scope>NUCLEOTIDE SEQUENCE [LARGE SCALE GENOMIC DNA]</scope>
    <source>
        <strain evidence="13 14">CECT 7745</strain>
    </source>
</reference>
<accession>A0A1X7BLV3</accession>
<dbReference type="GO" id="GO:0006811">
    <property type="term" value="P:monoatomic ion transport"/>
    <property type="evidence" value="ECO:0007669"/>
    <property type="project" value="UniProtKB-KW"/>
</dbReference>
<keyword evidence="6 11" id="KW-0732">Signal</keyword>
<keyword evidence="5" id="KW-0812">Transmembrane</keyword>
<evidence type="ECO:0000313" key="13">
    <source>
        <dbReference type="EMBL" id="SMC10607.1"/>
    </source>
</evidence>
<dbReference type="RefSeq" id="WP_085798552.1">
    <property type="nucleotide sequence ID" value="NZ_FWXB01000001.1"/>
</dbReference>
<evidence type="ECO:0000256" key="4">
    <source>
        <dbReference type="ARBA" id="ARBA00022452"/>
    </source>
</evidence>
<name>A0A1X7BLV3_9RHOB</name>
<dbReference type="PANTHER" id="PTHR34501">
    <property type="entry name" value="PROTEIN YDDL-RELATED"/>
    <property type="match status" value="1"/>
</dbReference>
<evidence type="ECO:0000256" key="3">
    <source>
        <dbReference type="ARBA" id="ARBA00022448"/>
    </source>
</evidence>
<dbReference type="PANTHER" id="PTHR34501:SF9">
    <property type="entry name" value="MAJOR OUTER MEMBRANE PROTEIN P.IA"/>
    <property type="match status" value="1"/>
</dbReference>
<evidence type="ECO:0000313" key="14">
    <source>
        <dbReference type="Proteomes" id="UP000193224"/>
    </source>
</evidence>
<comment type="subunit">
    <text evidence="2">Homotrimer.</text>
</comment>